<dbReference type="NCBIfam" id="NF006375">
    <property type="entry name" value="PRK08609.1"/>
    <property type="match status" value="1"/>
</dbReference>
<accession>A6G592</accession>
<feature type="domain" description="Helix-hairpin-helix DNA-binding motif class 1" evidence="9">
    <location>
        <begin position="158"/>
        <end position="177"/>
    </location>
</feature>
<dbReference type="InterPro" id="IPR002054">
    <property type="entry name" value="DNA-dir_DNA_pol_X"/>
</dbReference>
<dbReference type="AlphaFoldDB" id="A6G592"/>
<dbReference type="Pfam" id="PF14520">
    <property type="entry name" value="HHH_5"/>
    <property type="match status" value="1"/>
</dbReference>
<dbReference type="EC" id="2.7.7.7" evidence="2"/>
<dbReference type="eggNOG" id="COG1387">
    <property type="taxonomic scope" value="Bacteria"/>
</dbReference>
<dbReference type="InterPro" id="IPR029398">
    <property type="entry name" value="PolB_thumb"/>
</dbReference>
<feature type="domain" description="Helix-hairpin-helix DNA-binding motif class 1" evidence="9">
    <location>
        <begin position="93"/>
        <end position="112"/>
    </location>
</feature>
<evidence type="ECO:0000313" key="12">
    <source>
        <dbReference type="EMBL" id="EDM79004.1"/>
    </source>
</evidence>
<dbReference type="InterPro" id="IPR003141">
    <property type="entry name" value="Pol/His_phosphatase_N"/>
</dbReference>
<gene>
    <name evidence="12" type="ORF">PPSIR1_07168</name>
</gene>
<evidence type="ECO:0000259" key="11">
    <source>
        <dbReference type="SMART" id="SM00483"/>
    </source>
</evidence>
<dbReference type="Gene3D" id="1.10.150.20">
    <property type="entry name" value="5' to 3' exonuclease, C-terminal subdomain"/>
    <property type="match status" value="1"/>
</dbReference>
<evidence type="ECO:0000259" key="9">
    <source>
        <dbReference type="SMART" id="SM00278"/>
    </source>
</evidence>
<dbReference type="Gene3D" id="1.10.150.110">
    <property type="entry name" value="DNA polymerase beta, N-terminal domain-like"/>
    <property type="match status" value="1"/>
</dbReference>
<proteinExistence type="predicted"/>
<dbReference type="PANTHER" id="PTHR36928">
    <property type="entry name" value="PHOSPHATASE YCDX-RELATED"/>
    <property type="match status" value="1"/>
</dbReference>
<dbReference type="SMART" id="SM00481">
    <property type="entry name" value="POLIIIAc"/>
    <property type="match status" value="1"/>
</dbReference>
<dbReference type="SUPFAM" id="SSF89550">
    <property type="entry name" value="PHP domain-like"/>
    <property type="match status" value="1"/>
</dbReference>
<dbReference type="SMART" id="SM00483">
    <property type="entry name" value="POLXc"/>
    <property type="match status" value="1"/>
</dbReference>
<dbReference type="GO" id="GO:0003887">
    <property type="term" value="F:DNA-directed DNA polymerase activity"/>
    <property type="evidence" value="ECO:0007669"/>
    <property type="project" value="UniProtKB-KW"/>
</dbReference>
<dbReference type="Gene3D" id="3.30.460.10">
    <property type="entry name" value="Beta Polymerase, domain 2"/>
    <property type="match status" value="1"/>
</dbReference>
<dbReference type="SUPFAM" id="SSF47802">
    <property type="entry name" value="DNA polymerase beta, N-terminal domain-like"/>
    <property type="match status" value="1"/>
</dbReference>
<dbReference type="InterPro" id="IPR050243">
    <property type="entry name" value="PHP_phosphatase"/>
</dbReference>
<keyword evidence="3" id="KW-0237">DNA synthesis</keyword>
<dbReference type="CDD" id="cd07436">
    <property type="entry name" value="PHP_PolX"/>
    <property type="match status" value="1"/>
</dbReference>
<dbReference type="InterPro" id="IPR043519">
    <property type="entry name" value="NT_sf"/>
</dbReference>
<dbReference type="InterPro" id="IPR037160">
    <property type="entry name" value="DNA_Pol_thumb_sf"/>
</dbReference>
<dbReference type="SUPFAM" id="SSF81301">
    <property type="entry name" value="Nucleotidyltransferase"/>
    <property type="match status" value="1"/>
</dbReference>
<feature type="domain" description="Helix-hairpin-helix DNA-binding motif class 1" evidence="9">
    <location>
        <begin position="53"/>
        <end position="72"/>
    </location>
</feature>
<feature type="domain" description="DNA-directed DNA polymerase X" evidence="11">
    <location>
        <begin position="3"/>
        <end position="321"/>
    </location>
</feature>
<dbReference type="GO" id="GO:0005829">
    <property type="term" value="C:cytosol"/>
    <property type="evidence" value="ECO:0007669"/>
    <property type="project" value="TreeGrafter"/>
</dbReference>
<keyword evidence="13" id="KW-1185">Reference proteome</keyword>
<organism evidence="12 13">
    <name type="scientific">Plesiocystis pacifica SIR-1</name>
    <dbReference type="NCBI Taxonomy" id="391625"/>
    <lineage>
        <taxon>Bacteria</taxon>
        <taxon>Pseudomonadati</taxon>
        <taxon>Myxococcota</taxon>
        <taxon>Polyangia</taxon>
        <taxon>Nannocystales</taxon>
        <taxon>Nannocystaceae</taxon>
        <taxon>Plesiocystis</taxon>
    </lineage>
</organism>
<comment type="catalytic activity">
    <reaction evidence="8">
        <text>DNA(n) + a 2'-deoxyribonucleoside 5'-triphosphate = DNA(n+1) + diphosphate</text>
        <dbReference type="Rhea" id="RHEA:22508"/>
        <dbReference type="Rhea" id="RHEA-COMP:17339"/>
        <dbReference type="Rhea" id="RHEA-COMP:17340"/>
        <dbReference type="ChEBI" id="CHEBI:33019"/>
        <dbReference type="ChEBI" id="CHEBI:61560"/>
        <dbReference type="ChEBI" id="CHEBI:173112"/>
        <dbReference type="EC" id="2.7.7.7"/>
    </reaction>
</comment>
<protein>
    <recommendedName>
        <fullName evidence="2">DNA-directed DNA polymerase</fullName>
        <ecNumber evidence="2">2.7.7.7</ecNumber>
    </recommendedName>
</protein>
<dbReference type="InterPro" id="IPR010996">
    <property type="entry name" value="HHH_MUS81"/>
</dbReference>
<dbReference type="GO" id="GO:0006281">
    <property type="term" value="P:DNA repair"/>
    <property type="evidence" value="ECO:0007669"/>
    <property type="project" value="InterPro"/>
</dbReference>
<keyword evidence="5" id="KW-0548">Nucleotidyltransferase</keyword>
<feature type="domain" description="Helix-hairpin-helix DNA-binding motif class 1" evidence="9">
    <location>
        <begin position="128"/>
        <end position="147"/>
    </location>
</feature>
<dbReference type="SMART" id="SM00278">
    <property type="entry name" value="HhH1"/>
    <property type="match status" value="4"/>
</dbReference>
<dbReference type="Pfam" id="PF14791">
    <property type="entry name" value="DNA_pol_B_thumb"/>
    <property type="match status" value="1"/>
</dbReference>
<evidence type="ECO:0000256" key="8">
    <source>
        <dbReference type="ARBA" id="ARBA00049244"/>
    </source>
</evidence>
<dbReference type="GO" id="GO:0003677">
    <property type="term" value="F:DNA binding"/>
    <property type="evidence" value="ECO:0007669"/>
    <property type="project" value="InterPro"/>
</dbReference>
<evidence type="ECO:0000256" key="6">
    <source>
        <dbReference type="ARBA" id="ARBA00022705"/>
    </source>
</evidence>
<dbReference type="Pfam" id="PF14716">
    <property type="entry name" value="HHH_8"/>
    <property type="match status" value="1"/>
</dbReference>
<evidence type="ECO:0000256" key="5">
    <source>
        <dbReference type="ARBA" id="ARBA00022695"/>
    </source>
</evidence>
<reference evidence="12 13" key="1">
    <citation type="submission" date="2007-06" db="EMBL/GenBank/DDBJ databases">
        <authorList>
            <person name="Shimkets L."/>
            <person name="Ferriera S."/>
            <person name="Johnson J."/>
            <person name="Kravitz S."/>
            <person name="Beeson K."/>
            <person name="Sutton G."/>
            <person name="Rogers Y.-H."/>
            <person name="Friedman R."/>
            <person name="Frazier M."/>
            <person name="Venter J.C."/>
        </authorList>
    </citation>
    <scope>NUCLEOTIDE SEQUENCE [LARGE SCALE GENOMIC DNA]</scope>
    <source>
        <strain evidence="12 13">SIR-1</strain>
    </source>
</reference>
<sequence>MPLENTEIAAMFVEMADLLQIKGGDRHRVGAFRRSARIIEGLPRPAAQMLERGELPKIRGVGKGTIHRIKQMLRRHSCDDLDELRRSVPLGLRELLKIKGIGPTMVRNIHNRLGVTTLDQLEHAAKAGAIETIPRMGLSHAQKILAGIEAYRKRRGKTALIDAERVGRRIVAALRELPAVEGIALAGSVRRRKATIGDLDVLVATRDPAPVLARFQTLPEVESVLIGGRGTEGRCSVRLRNQQQADLRLLPPASFGAGLHYFTGSKQHNIELRKRANAMGLKVSDKGVFHREGEALIDGCADEEAVFRHLGLPWIAPELREGRGEFEAAARGRLPRLVRDEDLLGDLHMHTTDSDGRGSLRDMAAKAAALGHRYIAITDHSKALRIANGLDEARLAEQLGRIRAFEARGEFPQLRVLAGVEVDILEDGRLDLDPELLAQLDWVIASVHQRTNLSREAMTRRVVRAIESGVVDCIGHPTGRRPGKRDPFALDLEAVMAAAREHDVALECNGGPMRMDLGDVDCRRCGERGVSVSIATDAHSPAHLGRHEYGLAMARRGWLEPAQIVNAQPWETLAQRRTRRLREHGLGGGGVAVAVPRSEGAAGFAAGYEGGELAPAGFVLESLEVAQEHAWGEGDELEVELVSPVPVEAPAEVEPRRVEPELELELELELEPATEEEAEPSPVDALLEALAQRPLAEETKTRLSVWLMQGGGDSDPTLEAALQALGGNSLQRAFEIIYDGTEV</sequence>
<name>A6G592_9BACT</name>
<dbReference type="GO" id="GO:0008270">
    <property type="term" value="F:zinc ion binding"/>
    <property type="evidence" value="ECO:0007669"/>
    <property type="project" value="TreeGrafter"/>
</dbReference>
<keyword evidence="6" id="KW-0235">DNA replication</keyword>
<keyword evidence="7" id="KW-0239">DNA-directed DNA polymerase</keyword>
<dbReference type="RefSeq" id="WP_006971891.1">
    <property type="nucleotide sequence ID" value="NZ_ABCS01000024.1"/>
</dbReference>
<dbReference type="InterPro" id="IPR047967">
    <property type="entry name" value="PolX_PHP"/>
</dbReference>
<evidence type="ECO:0000256" key="4">
    <source>
        <dbReference type="ARBA" id="ARBA00022679"/>
    </source>
</evidence>
<comment type="caution">
    <text evidence="12">The sequence shown here is derived from an EMBL/GenBank/DDBJ whole genome shotgun (WGS) entry which is preliminary data.</text>
</comment>
<evidence type="ECO:0000256" key="7">
    <source>
        <dbReference type="ARBA" id="ARBA00022932"/>
    </source>
</evidence>
<dbReference type="EMBL" id="ABCS01000024">
    <property type="protein sequence ID" value="EDM79004.1"/>
    <property type="molecule type" value="Genomic_DNA"/>
</dbReference>
<evidence type="ECO:0000259" key="10">
    <source>
        <dbReference type="SMART" id="SM00481"/>
    </source>
</evidence>
<dbReference type="InterPro" id="IPR016195">
    <property type="entry name" value="Pol/histidinol_Pase-like"/>
</dbReference>
<dbReference type="InterPro" id="IPR003583">
    <property type="entry name" value="Hlx-hairpin-Hlx_DNA-bd_motif"/>
</dbReference>
<dbReference type="PANTHER" id="PTHR36928:SF1">
    <property type="entry name" value="PHOSPHATASE YCDX-RELATED"/>
    <property type="match status" value="1"/>
</dbReference>
<dbReference type="Gene3D" id="3.30.210.10">
    <property type="entry name" value="DNA polymerase, thumb domain"/>
    <property type="match status" value="1"/>
</dbReference>
<evidence type="ECO:0000256" key="2">
    <source>
        <dbReference type="ARBA" id="ARBA00012417"/>
    </source>
</evidence>
<dbReference type="GO" id="GO:0042578">
    <property type="term" value="F:phosphoric ester hydrolase activity"/>
    <property type="evidence" value="ECO:0007669"/>
    <property type="project" value="TreeGrafter"/>
</dbReference>
<evidence type="ECO:0000256" key="1">
    <source>
        <dbReference type="ARBA" id="ARBA00001946"/>
    </source>
</evidence>
<evidence type="ECO:0000256" key="3">
    <source>
        <dbReference type="ARBA" id="ARBA00022634"/>
    </source>
</evidence>
<dbReference type="Proteomes" id="UP000005801">
    <property type="component" value="Unassembled WGS sequence"/>
</dbReference>
<dbReference type="InterPro" id="IPR027421">
    <property type="entry name" value="DNA_pol_lamdba_lyase_dom_sf"/>
</dbReference>
<dbReference type="Pfam" id="PF02811">
    <property type="entry name" value="PHP"/>
    <property type="match status" value="1"/>
</dbReference>
<keyword evidence="4" id="KW-0808">Transferase</keyword>
<dbReference type="CDD" id="cd00141">
    <property type="entry name" value="NT_POLXc"/>
    <property type="match status" value="1"/>
</dbReference>
<dbReference type="InterPro" id="IPR004013">
    <property type="entry name" value="PHP_dom"/>
</dbReference>
<comment type="cofactor">
    <cofactor evidence="1">
        <name>Mg(2+)</name>
        <dbReference type="ChEBI" id="CHEBI:18420"/>
    </cofactor>
</comment>
<evidence type="ECO:0000313" key="13">
    <source>
        <dbReference type="Proteomes" id="UP000005801"/>
    </source>
</evidence>
<feature type="domain" description="Polymerase/histidinol phosphatase N-terminal" evidence="10">
    <location>
        <begin position="345"/>
        <end position="426"/>
    </location>
</feature>
<dbReference type="OrthoDB" id="9808747at2"/>
<dbReference type="Gene3D" id="3.20.20.140">
    <property type="entry name" value="Metal-dependent hydrolases"/>
    <property type="match status" value="1"/>
</dbReference>
<dbReference type="STRING" id="391625.PPSIR1_07168"/>